<comment type="caution">
    <text evidence="2">The sequence shown here is derived from an EMBL/GenBank/DDBJ whole genome shotgun (WGS) entry which is preliminary data.</text>
</comment>
<name>A0ABN1G258_9BACI</name>
<protein>
    <submittedName>
        <fullName evidence="2">YqhR family membrane protein</fullName>
    </submittedName>
</protein>
<evidence type="ECO:0000256" key="1">
    <source>
        <dbReference type="SAM" id="Phobius"/>
    </source>
</evidence>
<feature type="transmembrane region" description="Helical" evidence="1">
    <location>
        <begin position="98"/>
        <end position="120"/>
    </location>
</feature>
<dbReference type="Pfam" id="PF11085">
    <property type="entry name" value="YqhR"/>
    <property type="match status" value="1"/>
</dbReference>
<evidence type="ECO:0000313" key="3">
    <source>
        <dbReference type="Proteomes" id="UP001500866"/>
    </source>
</evidence>
<dbReference type="Proteomes" id="UP001500866">
    <property type="component" value="Unassembled WGS sequence"/>
</dbReference>
<feature type="transmembrane region" description="Helical" evidence="1">
    <location>
        <begin position="20"/>
        <end position="43"/>
    </location>
</feature>
<dbReference type="InterPro" id="IPR024563">
    <property type="entry name" value="YqhR"/>
</dbReference>
<gene>
    <name evidence="2" type="ORF">GCM10009001_19510</name>
</gene>
<dbReference type="RefSeq" id="WP_343812500.1">
    <property type="nucleotide sequence ID" value="NZ_BAAADS010000012.1"/>
</dbReference>
<keyword evidence="1" id="KW-1133">Transmembrane helix</keyword>
<dbReference type="EMBL" id="BAAADS010000012">
    <property type="protein sequence ID" value="GAA0602627.1"/>
    <property type="molecule type" value="Genomic_DNA"/>
</dbReference>
<sequence>MKVDKELSQNNREESMSVTAKSLVTGFAGGLIWSTLGLIMYFFSFSEVAPRSFVLRSWNTAEWTSGWLGNVLSIIIIGLLSLISAFIYYGLFRKVNTLWMGAAFGIVLWVIIFFVLQPVYPNVPDLVNLNSYTIVSTICLYILYGTFVGYSISYDYADTVKKDEQQKEN</sequence>
<feature type="transmembrane region" description="Helical" evidence="1">
    <location>
        <begin position="67"/>
        <end position="91"/>
    </location>
</feature>
<keyword evidence="1" id="KW-0472">Membrane</keyword>
<proteinExistence type="predicted"/>
<keyword evidence="1" id="KW-0812">Transmembrane</keyword>
<accession>A0ABN1G258</accession>
<organism evidence="2 3">
    <name type="scientific">Virgibacillus siamensis</name>
    <dbReference type="NCBI Taxonomy" id="480071"/>
    <lineage>
        <taxon>Bacteria</taxon>
        <taxon>Bacillati</taxon>
        <taxon>Bacillota</taxon>
        <taxon>Bacilli</taxon>
        <taxon>Bacillales</taxon>
        <taxon>Bacillaceae</taxon>
        <taxon>Virgibacillus</taxon>
    </lineage>
</organism>
<reference evidence="2 3" key="1">
    <citation type="journal article" date="2019" name="Int. J. Syst. Evol. Microbiol.">
        <title>The Global Catalogue of Microorganisms (GCM) 10K type strain sequencing project: providing services to taxonomists for standard genome sequencing and annotation.</title>
        <authorList>
            <consortium name="The Broad Institute Genomics Platform"/>
            <consortium name="The Broad Institute Genome Sequencing Center for Infectious Disease"/>
            <person name="Wu L."/>
            <person name="Ma J."/>
        </authorList>
    </citation>
    <scope>NUCLEOTIDE SEQUENCE [LARGE SCALE GENOMIC DNA]</scope>
    <source>
        <strain evidence="2 3">JCM 15395</strain>
    </source>
</reference>
<evidence type="ECO:0000313" key="2">
    <source>
        <dbReference type="EMBL" id="GAA0602627.1"/>
    </source>
</evidence>
<keyword evidence="3" id="KW-1185">Reference proteome</keyword>
<feature type="transmembrane region" description="Helical" evidence="1">
    <location>
        <begin position="132"/>
        <end position="152"/>
    </location>
</feature>